<dbReference type="PANTHER" id="PTHR23023">
    <property type="entry name" value="DIMETHYLANILINE MONOOXYGENASE"/>
    <property type="match status" value="1"/>
</dbReference>
<comment type="similarity">
    <text evidence="1">Belongs to the FMO family.</text>
</comment>
<keyword evidence="5" id="KW-0521">NADP</keyword>
<gene>
    <name evidence="7" type="ORF">BC008_25780</name>
    <name evidence="8" type="ORF">BC008_26305</name>
</gene>
<dbReference type="GO" id="GO:0050661">
    <property type="term" value="F:NADP binding"/>
    <property type="evidence" value="ECO:0007669"/>
    <property type="project" value="InterPro"/>
</dbReference>
<keyword evidence="6" id="KW-0560">Oxidoreductase</keyword>
<accession>A0A0V7ZQL6</accession>
<dbReference type="Proteomes" id="UP000053372">
    <property type="component" value="Unassembled WGS sequence"/>
</dbReference>
<organism evidence="8 9">
    <name type="scientific">Mastigocoleus testarum BC008</name>
    <dbReference type="NCBI Taxonomy" id="371196"/>
    <lineage>
        <taxon>Bacteria</taxon>
        <taxon>Bacillati</taxon>
        <taxon>Cyanobacteriota</taxon>
        <taxon>Cyanophyceae</taxon>
        <taxon>Nostocales</taxon>
        <taxon>Hapalosiphonaceae</taxon>
        <taxon>Mastigocoleus</taxon>
    </lineage>
</organism>
<sequence>MEIKRVCILGAGISGLVAAKTFIEDGYQVTVFEKQSNIGGVWECSRTYPELTTHNPRNTYCFTDYPFPQEYPEFPTAEQMRNYLQSYANSFGVTERIFFQTEVTNIYRKIGNKIIWVVEANVKDEKENRVRKKIYDFDFVLICNGVFNLPKIPKLANRSEFESCGGKILHSSQLNDLSILDEKKVIIVGFGKSATEISVIAADRASSCTLIFRRSLWKIPKYLFNKIPYQQIFFTRFAEIWLLYLRPVGIEKLLHSFGKPLVWAFWRVQEIIVRSKFSLKSYKLIPKKPMNSMLNHTANLVTDYFYKYIRTGKIDTRKAEISNFFSGGVELNSGETLAADIVIFGTGFRQDISFLEEKYRHWIVDEEGNFHLYKHMIHPDIPNLGFLGYNSSIFCQLTSEVGSWWLSQYCRGKLFLPSRSQMYKAMHINFRWNKKNLPNSLAYGICVSPFNFHYLENLIEDMGFNIYSTKSKYIQNMMNTIEPYAYNCIRRVLRNKIN</sequence>
<dbReference type="RefSeq" id="WP_027842687.1">
    <property type="nucleotide sequence ID" value="NZ_LMTZ01000095.1"/>
</dbReference>
<comment type="caution">
    <text evidence="8">The sequence shown here is derived from an EMBL/GenBank/DDBJ whole genome shotgun (WGS) entry which is preliminary data.</text>
</comment>
<dbReference type="EMBL" id="LMTZ01000097">
    <property type="protein sequence ID" value="KST66384.1"/>
    <property type="molecule type" value="Genomic_DNA"/>
</dbReference>
<dbReference type="InterPro" id="IPR050346">
    <property type="entry name" value="FMO-like"/>
</dbReference>
<dbReference type="OrthoDB" id="465620at2"/>
<dbReference type="PRINTS" id="PR00370">
    <property type="entry name" value="FMOXYGENASE"/>
</dbReference>
<evidence type="ECO:0000256" key="5">
    <source>
        <dbReference type="ARBA" id="ARBA00022857"/>
    </source>
</evidence>
<dbReference type="InterPro" id="IPR020946">
    <property type="entry name" value="Flavin_mOase-like"/>
</dbReference>
<keyword evidence="9" id="KW-1185">Reference proteome</keyword>
<keyword evidence="4" id="KW-0274">FAD</keyword>
<evidence type="ECO:0000256" key="2">
    <source>
        <dbReference type="ARBA" id="ARBA00010139"/>
    </source>
</evidence>
<dbReference type="AlphaFoldDB" id="A0A0V7ZQL6"/>
<evidence type="ECO:0000256" key="6">
    <source>
        <dbReference type="ARBA" id="ARBA00023002"/>
    </source>
</evidence>
<comment type="similarity">
    <text evidence="2">Belongs to the FAD-binding monooxygenase family.</text>
</comment>
<evidence type="ECO:0000256" key="1">
    <source>
        <dbReference type="ARBA" id="ARBA00009183"/>
    </source>
</evidence>
<dbReference type="Pfam" id="PF00743">
    <property type="entry name" value="FMO-like"/>
    <property type="match status" value="1"/>
</dbReference>
<dbReference type="SUPFAM" id="SSF51905">
    <property type="entry name" value="FAD/NAD(P)-binding domain"/>
    <property type="match status" value="2"/>
</dbReference>
<dbReference type="GO" id="GO:0050660">
    <property type="term" value="F:flavin adenine dinucleotide binding"/>
    <property type="evidence" value="ECO:0007669"/>
    <property type="project" value="InterPro"/>
</dbReference>
<dbReference type="Gene3D" id="3.50.50.60">
    <property type="entry name" value="FAD/NAD(P)-binding domain"/>
    <property type="match status" value="1"/>
</dbReference>
<name>A0A0V7ZQL6_9CYAN</name>
<keyword evidence="3" id="KW-0285">Flavoprotein</keyword>
<reference evidence="8 9" key="1">
    <citation type="journal article" date="2015" name="Genome Announc.">
        <title>Draft Genome of the Euendolithic (true boring) Cyanobacterium Mastigocoleus testarum strain BC008.</title>
        <authorList>
            <person name="Guida B.S."/>
            <person name="Garcia-Pichel F."/>
        </authorList>
    </citation>
    <scope>NUCLEOTIDE SEQUENCE [LARGE SCALE GENOMIC DNA]</scope>
    <source>
        <strain evidence="8 9">BC008</strain>
    </source>
</reference>
<evidence type="ECO:0000256" key="4">
    <source>
        <dbReference type="ARBA" id="ARBA00022827"/>
    </source>
</evidence>
<protein>
    <submittedName>
        <fullName evidence="8">K+ transport protein</fullName>
    </submittedName>
</protein>
<evidence type="ECO:0000313" key="7">
    <source>
        <dbReference type="EMBL" id="KST66384.1"/>
    </source>
</evidence>
<evidence type="ECO:0000313" key="8">
    <source>
        <dbReference type="EMBL" id="KST66705.1"/>
    </source>
</evidence>
<dbReference type="InterPro" id="IPR000960">
    <property type="entry name" value="Flavin_mOase"/>
</dbReference>
<dbReference type="EMBL" id="LMTZ01000095">
    <property type="protein sequence ID" value="KST66705.1"/>
    <property type="molecule type" value="Genomic_DNA"/>
</dbReference>
<evidence type="ECO:0000256" key="3">
    <source>
        <dbReference type="ARBA" id="ARBA00022630"/>
    </source>
</evidence>
<dbReference type="InterPro" id="IPR036188">
    <property type="entry name" value="FAD/NAD-bd_sf"/>
</dbReference>
<evidence type="ECO:0000313" key="9">
    <source>
        <dbReference type="Proteomes" id="UP000053372"/>
    </source>
</evidence>
<dbReference type="GO" id="GO:0004499">
    <property type="term" value="F:N,N-dimethylaniline monooxygenase activity"/>
    <property type="evidence" value="ECO:0007669"/>
    <property type="project" value="InterPro"/>
</dbReference>
<proteinExistence type="inferred from homology"/>
<dbReference type="PIRSF" id="PIRSF000332">
    <property type="entry name" value="FMO"/>
    <property type="match status" value="1"/>
</dbReference>